<keyword evidence="1" id="KW-0732">Signal</keyword>
<name>A0A4Y4ARL9_9FLAO</name>
<feature type="signal peptide" evidence="1">
    <location>
        <begin position="1"/>
        <end position="18"/>
    </location>
</feature>
<dbReference type="RefSeq" id="WP_073242767.1">
    <property type="nucleotide sequence ID" value="NZ_BJNP01000003.1"/>
</dbReference>
<dbReference type="STRING" id="983.SAMN05443543_102483"/>
<evidence type="ECO:0000313" key="4">
    <source>
        <dbReference type="Proteomes" id="UP000316775"/>
    </source>
</evidence>
<dbReference type="Gene3D" id="3.30.1150.10">
    <property type="match status" value="1"/>
</dbReference>
<keyword evidence="4" id="KW-1185">Reference proteome</keyword>
<gene>
    <name evidence="3" type="ORF">FFL01_03950</name>
</gene>
<proteinExistence type="predicted"/>
<comment type="caution">
    <text evidence="3">The sequence shown here is derived from an EMBL/GenBank/DDBJ whole genome shotgun (WGS) entry which is preliminary data.</text>
</comment>
<dbReference type="OrthoDB" id="1095452at2"/>
<dbReference type="GO" id="GO:0055085">
    <property type="term" value="P:transmembrane transport"/>
    <property type="evidence" value="ECO:0007669"/>
    <property type="project" value="InterPro"/>
</dbReference>
<dbReference type="AlphaFoldDB" id="A0A4Y4ARL9"/>
<organism evidence="3 4">
    <name type="scientific">Flavobacterium flevense</name>
    <dbReference type="NCBI Taxonomy" id="983"/>
    <lineage>
        <taxon>Bacteria</taxon>
        <taxon>Pseudomonadati</taxon>
        <taxon>Bacteroidota</taxon>
        <taxon>Flavobacteriia</taxon>
        <taxon>Flavobacteriales</taxon>
        <taxon>Flavobacteriaceae</taxon>
        <taxon>Flavobacterium</taxon>
    </lineage>
</organism>
<accession>A0A4Y4ARL9</accession>
<sequence length="142" mass="16136">MKKLFFILFLFSISISFGQSTKAEVIVCGCKGDPKYRDENTIYSFGIVDVKPEILGWVKKEQFIKDNFRTPIVNGEKIFGKIYVTFVIEKDGTISNINILRDVGHGTGDEAKRVLENMPRWNPAKIGDKIVRCNYAMPITIP</sequence>
<evidence type="ECO:0000256" key="1">
    <source>
        <dbReference type="SAM" id="SignalP"/>
    </source>
</evidence>
<protein>
    <recommendedName>
        <fullName evidence="2">TonB C-terminal domain-containing protein</fullName>
    </recommendedName>
</protein>
<dbReference type="Pfam" id="PF03544">
    <property type="entry name" value="TonB_C"/>
    <property type="match status" value="1"/>
</dbReference>
<dbReference type="Proteomes" id="UP000316775">
    <property type="component" value="Unassembled WGS sequence"/>
</dbReference>
<dbReference type="EMBL" id="BJNP01000003">
    <property type="protein sequence ID" value="GEC70856.1"/>
    <property type="molecule type" value="Genomic_DNA"/>
</dbReference>
<evidence type="ECO:0000259" key="2">
    <source>
        <dbReference type="Pfam" id="PF03544"/>
    </source>
</evidence>
<reference evidence="3 4" key="1">
    <citation type="submission" date="2019-06" db="EMBL/GenBank/DDBJ databases">
        <title>Whole genome shotgun sequence of Flavobacterium flevense NBRC 14960.</title>
        <authorList>
            <person name="Hosoyama A."/>
            <person name="Uohara A."/>
            <person name="Ohji S."/>
            <person name="Ichikawa N."/>
        </authorList>
    </citation>
    <scope>NUCLEOTIDE SEQUENCE [LARGE SCALE GENOMIC DNA]</scope>
    <source>
        <strain evidence="3 4">NBRC 14960</strain>
    </source>
</reference>
<feature type="domain" description="TonB C-terminal" evidence="2">
    <location>
        <begin position="77"/>
        <end position="139"/>
    </location>
</feature>
<feature type="chain" id="PRO_5022743115" description="TonB C-terminal domain-containing protein" evidence="1">
    <location>
        <begin position="19"/>
        <end position="142"/>
    </location>
</feature>
<dbReference type="SUPFAM" id="SSF74653">
    <property type="entry name" value="TolA/TonB C-terminal domain"/>
    <property type="match status" value="1"/>
</dbReference>
<evidence type="ECO:0000313" key="3">
    <source>
        <dbReference type="EMBL" id="GEC70856.1"/>
    </source>
</evidence>
<dbReference type="InterPro" id="IPR037682">
    <property type="entry name" value="TonB_C"/>
</dbReference>